<dbReference type="Gene3D" id="3.40.50.720">
    <property type="entry name" value="NAD(P)-binding Rossmann-like Domain"/>
    <property type="match status" value="1"/>
</dbReference>
<dbReference type="SUPFAM" id="SSF51735">
    <property type="entry name" value="NAD(P)-binding Rossmann-fold domains"/>
    <property type="match status" value="1"/>
</dbReference>
<accession>A0A5Q3Q460</accession>
<dbReference type="InterPro" id="IPR036291">
    <property type="entry name" value="NAD(P)-bd_dom_sf"/>
</dbReference>
<dbReference type="Gene3D" id="3.90.180.10">
    <property type="entry name" value="Medium-chain alcohol dehydrogenases, catalytic domain"/>
    <property type="match status" value="1"/>
</dbReference>
<organism evidence="4 5">
    <name type="scientific">Allosaccharopolyspora coralli</name>
    <dbReference type="NCBI Taxonomy" id="2665642"/>
    <lineage>
        <taxon>Bacteria</taxon>
        <taxon>Bacillati</taxon>
        <taxon>Actinomycetota</taxon>
        <taxon>Actinomycetes</taxon>
        <taxon>Pseudonocardiales</taxon>
        <taxon>Pseudonocardiaceae</taxon>
        <taxon>Allosaccharopolyspora</taxon>
    </lineage>
</organism>
<keyword evidence="1" id="KW-0521">NADP</keyword>
<dbReference type="Proteomes" id="UP000371041">
    <property type="component" value="Chromosome"/>
</dbReference>
<proteinExistence type="predicted"/>
<name>A0A5Q3Q460_9PSEU</name>
<dbReference type="Pfam" id="PF00107">
    <property type="entry name" value="ADH_zinc_N"/>
    <property type="match status" value="1"/>
</dbReference>
<dbReference type="RefSeq" id="WP_154074905.1">
    <property type="nucleotide sequence ID" value="NZ_CP045929.1"/>
</dbReference>
<feature type="domain" description="Enoyl reductase (ER)" evidence="3">
    <location>
        <begin position="10"/>
        <end position="323"/>
    </location>
</feature>
<dbReference type="SMART" id="SM00829">
    <property type="entry name" value="PKS_ER"/>
    <property type="match status" value="1"/>
</dbReference>
<dbReference type="InterPro" id="IPR020843">
    <property type="entry name" value="ER"/>
</dbReference>
<keyword evidence="2" id="KW-0560">Oxidoreductase</keyword>
<dbReference type="AlphaFoldDB" id="A0A5Q3Q460"/>
<dbReference type="PANTHER" id="PTHR48106:SF8">
    <property type="entry name" value="OS02G0805600 PROTEIN"/>
    <property type="match status" value="1"/>
</dbReference>
<dbReference type="InterPro" id="IPR014189">
    <property type="entry name" value="Quinone_OxRdtase_PIG3"/>
</dbReference>
<dbReference type="InterPro" id="IPR011032">
    <property type="entry name" value="GroES-like_sf"/>
</dbReference>
<dbReference type="CDD" id="cd05276">
    <property type="entry name" value="p53_inducible_oxidoreductase"/>
    <property type="match status" value="1"/>
</dbReference>
<evidence type="ECO:0000313" key="5">
    <source>
        <dbReference type="Proteomes" id="UP000371041"/>
    </source>
</evidence>
<reference evidence="5" key="1">
    <citation type="submission" date="2019-11" db="EMBL/GenBank/DDBJ databases">
        <title>The complete genome sequence of Saccharopolyspora sp. E2A.</title>
        <authorList>
            <person name="Zhang G."/>
        </authorList>
    </citation>
    <scope>NUCLEOTIDE SEQUENCE [LARGE SCALE GENOMIC DNA]</scope>
    <source>
        <strain evidence="5">E2A</strain>
    </source>
</reference>
<dbReference type="Pfam" id="PF08240">
    <property type="entry name" value="ADH_N"/>
    <property type="match status" value="1"/>
</dbReference>
<dbReference type="SUPFAM" id="SSF50129">
    <property type="entry name" value="GroES-like"/>
    <property type="match status" value="1"/>
</dbReference>
<keyword evidence="5" id="KW-1185">Reference proteome</keyword>
<dbReference type="InterPro" id="IPR013154">
    <property type="entry name" value="ADH-like_N"/>
</dbReference>
<evidence type="ECO:0000256" key="1">
    <source>
        <dbReference type="ARBA" id="ARBA00022857"/>
    </source>
</evidence>
<evidence type="ECO:0000259" key="3">
    <source>
        <dbReference type="SMART" id="SM00829"/>
    </source>
</evidence>
<dbReference type="GO" id="GO:0070402">
    <property type="term" value="F:NADPH binding"/>
    <property type="evidence" value="ECO:0007669"/>
    <property type="project" value="TreeGrafter"/>
</dbReference>
<gene>
    <name evidence="4" type="ORF">GIY23_00795</name>
</gene>
<protein>
    <submittedName>
        <fullName evidence="4">Zinc-binding dehydrogenase</fullName>
    </submittedName>
</protein>
<evidence type="ECO:0000256" key="2">
    <source>
        <dbReference type="ARBA" id="ARBA00023002"/>
    </source>
</evidence>
<dbReference type="PANTHER" id="PTHR48106">
    <property type="entry name" value="QUINONE OXIDOREDUCTASE PIG3-RELATED"/>
    <property type="match status" value="1"/>
</dbReference>
<dbReference type="EMBL" id="CP045929">
    <property type="protein sequence ID" value="QGK68296.1"/>
    <property type="molecule type" value="Genomic_DNA"/>
</dbReference>
<dbReference type="NCBIfam" id="TIGR02824">
    <property type="entry name" value="quinone_pig3"/>
    <property type="match status" value="1"/>
</dbReference>
<dbReference type="KEGG" id="sace:GIY23_00795"/>
<evidence type="ECO:0000313" key="4">
    <source>
        <dbReference type="EMBL" id="QGK68296.1"/>
    </source>
</evidence>
<sequence length="326" mass="33787">MYAITIREPGGPEMLEWKEITDPEPGPGEVLVDVVSSSVNRADLVQRVGAYPPPKGASEILGLECAGIIAGLGEDVTGWTVGDRVCALLAGGGYAQRVTVPAGQLLPAPHGVDLVDAGSLPEVACTVWSNVVMRAGLRRDQVLVVHGGSGGIGTCAIQIGKALGARVVATAGSEENLQLCRDLGADVAVSYRDGDFVAAAKELGGADVVLDNMGASYLDQNLDALAPDGHLAIIGMQGGRKGELDMGRMLVKRLTVSVLGLRGRPVDGPTGKAAIVTDVREHLWPLVEDGSVRPIIAERVPMAQASRAHELLEAGGVRGKVLLPVQ</sequence>
<dbReference type="GO" id="GO:0016651">
    <property type="term" value="F:oxidoreductase activity, acting on NAD(P)H"/>
    <property type="evidence" value="ECO:0007669"/>
    <property type="project" value="TreeGrafter"/>
</dbReference>
<dbReference type="InterPro" id="IPR013149">
    <property type="entry name" value="ADH-like_C"/>
</dbReference>